<dbReference type="EMBL" id="WIQW01000020">
    <property type="protein sequence ID" value="KAF3102670.1"/>
    <property type="molecule type" value="Genomic_DNA"/>
</dbReference>
<evidence type="ECO:0000313" key="1">
    <source>
        <dbReference type="EMBL" id="KAF3102670.1"/>
    </source>
</evidence>
<protein>
    <submittedName>
        <fullName evidence="2">Uncharacterized protein</fullName>
    </submittedName>
</protein>
<sequence length="90" mass="10129">MIAQEQSLSYYSASDRKDCTIVGLPINVSIGKLISTSVVLELATAYHQPERRLIWLRVPHIMDGHHCNRLGCPEICILMILFGLTFGFEP</sequence>
<dbReference type="Proteomes" id="UP000475325">
    <property type="component" value="Unassembled WGS sequence"/>
</dbReference>
<comment type="caution">
    <text evidence="2">The sequence shown here is derived from an EMBL/GenBank/DDBJ whole genome shotgun (WGS) entry which is preliminary data.</text>
</comment>
<dbReference type="EMBL" id="WIQZ01000056">
    <property type="protein sequence ID" value="KAF3130162.1"/>
    <property type="molecule type" value="Genomic_DNA"/>
</dbReference>
<evidence type="ECO:0000313" key="2">
    <source>
        <dbReference type="EMBL" id="KAF3130162.1"/>
    </source>
</evidence>
<dbReference type="Proteomes" id="UP000480548">
    <property type="component" value="Unassembled WGS sequence"/>
</dbReference>
<dbReference type="AlphaFoldDB" id="A0A7C8NHY8"/>
<name>A0A7C8NHY8_ORBOL</name>
<organism evidence="2 4">
    <name type="scientific">Orbilia oligospora</name>
    <name type="common">Nematode-trapping fungus</name>
    <name type="synonym">Arthrobotrys oligospora</name>
    <dbReference type="NCBI Taxonomy" id="2813651"/>
    <lineage>
        <taxon>Eukaryota</taxon>
        <taxon>Fungi</taxon>
        <taxon>Dikarya</taxon>
        <taxon>Ascomycota</taxon>
        <taxon>Pezizomycotina</taxon>
        <taxon>Orbiliomycetes</taxon>
        <taxon>Orbiliales</taxon>
        <taxon>Orbiliaceae</taxon>
        <taxon>Orbilia</taxon>
    </lineage>
</organism>
<reference evidence="3 4" key="1">
    <citation type="submission" date="2019-06" db="EMBL/GenBank/DDBJ databases">
        <authorList>
            <person name="Palmer J.M."/>
        </authorList>
    </citation>
    <scope>NUCLEOTIDE SEQUENCE [LARGE SCALE GENOMIC DNA]</scope>
    <source>
        <strain evidence="1 3">TWF102</strain>
        <strain evidence="2 4">TWF703</strain>
    </source>
</reference>
<evidence type="ECO:0000313" key="3">
    <source>
        <dbReference type="Proteomes" id="UP000475325"/>
    </source>
</evidence>
<evidence type="ECO:0000313" key="4">
    <source>
        <dbReference type="Proteomes" id="UP000480548"/>
    </source>
</evidence>
<accession>A0A7C8NHY8</accession>
<gene>
    <name evidence="1" type="ORF">TWF102_004342</name>
    <name evidence="2" type="ORF">TWF703_008328</name>
</gene>
<proteinExistence type="predicted"/>